<keyword evidence="5" id="KW-1185">Reference proteome</keyword>
<dbReference type="Pfam" id="PF00685">
    <property type="entry name" value="Sulfotransfer_1"/>
    <property type="match status" value="1"/>
</dbReference>
<dbReference type="GO" id="GO:0006790">
    <property type="term" value="P:sulfur compound metabolic process"/>
    <property type="evidence" value="ECO:0007669"/>
    <property type="project" value="TreeGrafter"/>
</dbReference>
<feature type="domain" description="Sulfotransferase" evidence="3">
    <location>
        <begin position="67"/>
        <end position="382"/>
    </location>
</feature>
<evidence type="ECO:0000313" key="4">
    <source>
        <dbReference type="EMBL" id="DBA30522.1"/>
    </source>
</evidence>
<dbReference type="PANTHER" id="PTHR10704">
    <property type="entry name" value="CARBOHYDRATE SULFOTRANSFERASE"/>
    <property type="match status" value="1"/>
</dbReference>
<keyword evidence="1" id="KW-0808">Transferase</keyword>
<feature type="chain" id="PRO_5043696674" description="Sulfotransferase" evidence="2">
    <location>
        <begin position="23"/>
        <end position="409"/>
    </location>
</feature>
<dbReference type="PANTHER" id="PTHR10704:SF66">
    <property type="entry name" value="SULFOTRANSFERASE"/>
    <property type="match status" value="1"/>
</dbReference>
<comment type="caution">
    <text evidence="4">The sequence shown here is derived from an EMBL/GenBank/DDBJ whole genome shotgun (WGS) entry which is preliminary data.</text>
</comment>
<dbReference type="GO" id="GO:0001517">
    <property type="term" value="F:N-acetylglucosamine 6-O-sulfotransferase activity"/>
    <property type="evidence" value="ECO:0007669"/>
    <property type="project" value="TreeGrafter"/>
</dbReference>
<dbReference type="InterPro" id="IPR027417">
    <property type="entry name" value="P-loop_NTPase"/>
</dbReference>
<reference evidence="4" key="1">
    <citation type="thesis" date="2020" institute="ProQuest LLC" country="789 East Eisenhower Parkway, Ann Arbor, MI, USA">
        <title>Comparative Genomics and Chromosome Evolution.</title>
        <authorList>
            <person name="Mudd A.B."/>
        </authorList>
    </citation>
    <scope>NUCLEOTIDE SEQUENCE</scope>
    <source>
        <strain evidence="4">1538</strain>
        <tissue evidence="4">Blood</tissue>
    </source>
</reference>
<dbReference type="Proteomes" id="UP001181693">
    <property type="component" value="Unassembled WGS sequence"/>
</dbReference>
<dbReference type="EC" id="2.8.2.-" evidence="1"/>
<dbReference type="GO" id="GO:0006044">
    <property type="term" value="P:N-acetylglucosamine metabolic process"/>
    <property type="evidence" value="ECO:0007669"/>
    <property type="project" value="TreeGrafter"/>
</dbReference>
<evidence type="ECO:0000256" key="2">
    <source>
        <dbReference type="SAM" id="SignalP"/>
    </source>
</evidence>
<comment type="similarity">
    <text evidence="1">Belongs to the sulfotransferase 1 family.</text>
</comment>
<accession>A0AAV3AUR5</accession>
<proteinExistence type="inferred from homology"/>
<gene>
    <name evidence="4" type="ORF">GDO54_006488</name>
</gene>
<evidence type="ECO:0000256" key="1">
    <source>
        <dbReference type="RuleBase" id="RU361155"/>
    </source>
</evidence>
<dbReference type="AlphaFoldDB" id="A0AAV3AUR5"/>
<evidence type="ECO:0000259" key="3">
    <source>
        <dbReference type="Pfam" id="PF00685"/>
    </source>
</evidence>
<sequence length="409" mass="47627">MECSWKILVLLIFISLAIQYTAIKSLRTNMMSPCTKTMVENRCGNIKVTDDITRALCEDINTRQSRKHILIFATARSGSSFLGQLFNQNPDVFYLFEPLYLVQYTLANKQPAIDRLSLLGAYRDLLQNLYDCDFYHLENYIKPPPKDHVALSFFRHAASKALCAPPVCKQEERLEENKCAKRCYKINMTLASTACRSYKYMAIKIIRIPEIDHLKTLVEDPRLNLKIIQLVRDPRAVLASRISTFGDQYRLYQIWNSSGKMPHNLDLNLIKNLCIDYSRSVETAFSRPSWLKGRYMLVRYEDLARDPIKKANEMYNFVGLEWKDNLTAWIEENTNASVPYNVNKYTTNRNSSETPENWRLRLHFNIVQAVQDICKKTLSQFGYQSVDSIHQLKNLSQTLIEPREFLPFV</sequence>
<evidence type="ECO:0000313" key="5">
    <source>
        <dbReference type="Proteomes" id="UP001181693"/>
    </source>
</evidence>
<dbReference type="SUPFAM" id="SSF52540">
    <property type="entry name" value="P-loop containing nucleoside triphosphate hydrolases"/>
    <property type="match status" value="1"/>
</dbReference>
<dbReference type="EMBL" id="DYDO01000002">
    <property type="protein sequence ID" value="DBA30522.1"/>
    <property type="molecule type" value="Genomic_DNA"/>
</dbReference>
<keyword evidence="2" id="KW-0732">Signal</keyword>
<name>A0AAV3AUR5_PYXAD</name>
<protein>
    <recommendedName>
        <fullName evidence="1">Sulfotransferase</fullName>
        <ecNumber evidence="1">2.8.2.-</ecNumber>
    </recommendedName>
</protein>
<dbReference type="InterPro" id="IPR051135">
    <property type="entry name" value="Gal/GlcNAc/GalNAc_ST"/>
</dbReference>
<organism evidence="4 5">
    <name type="scientific">Pyxicephalus adspersus</name>
    <name type="common">African bullfrog</name>
    <dbReference type="NCBI Taxonomy" id="30357"/>
    <lineage>
        <taxon>Eukaryota</taxon>
        <taxon>Metazoa</taxon>
        <taxon>Chordata</taxon>
        <taxon>Craniata</taxon>
        <taxon>Vertebrata</taxon>
        <taxon>Euteleostomi</taxon>
        <taxon>Amphibia</taxon>
        <taxon>Batrachia</taxon>
        <taxon>Anura</taxon>
        <taxon>Neobatrachia</taxon>
        <taxon>Ranoidea</taxon>
        <taxon>Pyxicephalidae</taxon>
        <taxon>Pyxicephalinae</taxon>
        <taxon>Pyxicephalus</taxon>
    </lineage>
</organism>
<dbReference type="InterPro" id="IPR000863">
    <property type="entry name" value="Sulfotransferase_dom"/>
</dbReference>
<dbReference type="Gene3D" id="3.40.50.300">
    <property type="entry name" value="P-loop containing nucleotide triphosphate hydrolases"/>
    <property type="match status" value="1"/>
</dbReference>
<feature type="signal peptide" evidence="2">
    <location>
        <begin position="1"/>
        <end position="22"/>
    </location>
</feature>